<evidence type="ECO:0000256" key="2">
    <source>
        <dbReference type="ARBA" id="ARBA00006275"/>
    </source>
</evidence>
<evidence type="ECO:0000313" key="9">
    <source>
        <dbReference type="Proteomes" id="UP000251402"/>
    </source>
</evidence>
<dbReference type="InterPro" id="IPR011990">
    <property type="entry name" value="TPR-like_helical_dom_sf"/>
</dbReference>
<dbReference type="InterPro" id="IPR033985">
    <property type="entry name" value="SusD-like_N"/>
</dbReference>
<sequence>MPGMALPVILKTGLSHLVHLFNFNLLAMKKYIIIFIAALAGFTSCKKLDVTPPDKLSNLTFWKTPADADLALTGVYGTLYARSGQISTYAPMWYENFGDNTYTQNNQAGAQQALVAGLNPSSGGFVADGSNSLYINAYKSIAACNTFLANVDKVLTGDKLTQYKGEVYFIRAFNYFLLAETYGNVPLLTADPITSDFKQKVSKSSRADVLKLIESDLNNAISGLPNQKFNTGHAVKGSAQGLMARVLLFEKKYPDAAAMARSIIDGGLFSLNSNYPSNFYKPDQQTSPEIMFSVQYSAPTIPHPDALTMILILPGYVDLQGTQDMINEYEANDPREKMTFFFPGDTPAQGWPYPGTVGKPGVNNWTAGFYPSKKWLDPKIVNPQPGLLDDQDYVWIRFADVKLMYAEAQNEAAGPDASVYKQINEVRARPGVNMPALAAGLSQADMRAKIRHERRVELALEGFRYFDMRRWGIAKDKLNGFIQNPLIPATKTIYKDNFDFWPLPQSEVDRNAPALIQNDGY</sequence>
<evidence type="ECO:0000256" key="5">
    <source>
        <dbReference type="ARBA" id="ARBA00023237"/>
    </source>
</evidence>
<dbReference type="SUPFAM" id="SSF48452">
    <property type="entry name" value="TPR-like"/>
    <property type="match status" value="1"/>
</dbReference>
<protein>
    <submittedName>
        <fullName evidence="8">RagB/SusD family nutrient uptake outer membrane protein</fullName>
    </submittedName>
</protein>
<accession>A0A5C1HXU5</accession>
<dbReference type="Pfam" id="PF14322">
    <property type="entry name" value="SusD-like_3"/>
    <property type="match status" value="1"/>
</dbReference>
<keyword evidence="5" id="KW-0998">Cell outer membrane</keyword>
<dbReference type="Gene3D" id="1.25.40.390">
    <property type="match status" value="1"/>
</dbReference>
<dbReference type="AlphaFoldDB" id="A0A5C1HXU5"/>
<dbReference type="KEGG" id="mrub:DEO27_010810"/>
<dbReference type="InterPro" id="IPR012944">
    <property type="entry name" value="SusD_RagB_dom"/>
</dbReference>
<dbReference type="Proteomes" id="UP000251402">
    <property type="component" value="Chromosome"/>
</dbReference>
<dbReference type="EMBL" id="CP043450">
    <property type="protein sequence ID" value="QEM10495.1"/>
    <property type="molecule type" value="Genomic_DNA"/>
</dbReference>
<dbReference type="Pfam" id="PF07980">
    <property type="entry name" value="SusD_RagB"/>
    <property type="match status" value="1"/>
</dbReference>
<keyword evidence="4" id="KW-0472">Membrane</keyword>
<evidence type="ECO:0000256" key="3">
    <source>
        <dbReference type="ARBA" id="ARBA00022729"/>
    </source>
</evidence>
<dbReference type="GO" id="GO:0009279">
    <property type="term" value="C:cell outer membrane"/>
    <property type="evidence" value="ECO:0007669"/>
    <property type="project" value="UniProtKB-SubCell"/>
</dbReference>
<dbReference type="OrthoDB" id="5694214at2"/>
<evidence type="ECO:0000256" key="4">
    <source>
        <dbReference type="ARBA" id="ARBA00023136"/>
    </source>
</evidence>
<reference evidence="8" key="1">
    <citation type="submission" date="2019-08" db="EMBL/GenBank/DDBJ databases">
        <title>Comparative genome analysis confer to the adaptation heavy metal polluted environment.</title>
        <authorList>
            <person name="Li Y."/>
        </authorList>
    </citation>
    <scope>NUCLEOTIDE SEQUENCE [LARGE SCALE GENOMIC DNA]</scope>
    <source>
        <strain evidence="8">P1</strain>
    </source>
</reference>
<evidence type="ECO:0000256" key="1">
    <source>
        <dbReference type="ARBA" id="ARBA00004442"/>
    </source>
</evidence>
<comment type="similarity">
    <text evidence="2">Belongs to the SusD family.</text>
</comment>
<name>A0A5C1HXU5_9SPHI</name>
<proteinExistence type="inferred from homology"/>
<keyword evidence="9" id="KW-1185">Reference proteome</keyword>
<keyword evidence="3" id="KW-0732">Signal</keyword>
<evidence type="ECO:0000259" key="7">
    <source>
        <dbReference type="Pfam" id="PF14322"/>
    </source>
</evidence>
<evidence type="ECO:0000313" key="8">
    <source>
        <dbReference type="EMBL" id="QEM10495.1"/>
    </source>
</evidence>
<evidence type="ECO:0000259" key="6">
    <source>
        <dbReference type="Pfam" id="PF07980"/>
    </source>
</evidence>
<gene>
    <name evidence="8" type="ORF">DEO27_010810</name>
</gene>
<comment type="subcellular location">
    <subcellularLocation>
        <location evidence="1">Cell outer membrane</location>
    </subcellularLocation>
</comment>
<organism evidence="8 9">
    <name type="scientific">Mucilaginibacter rubeus</name>
    <dbReference type="NCBI Taxonomy" id="2027860"/>
    <lineage>
        <taxon>Bacteria</taxon>
        <taxon>Pseudomonadati</taxon>
        <taxon>Bacteroidota</taxon>
        <taxon>Sphingobacteriia</taxon>
        <taxon>Sphingobacteriales</taxon>
        <taxon>Sphingobacteriaceae</taxon>
        <taxon>Mucilaginibacter</taxon>
    </lineage>
</organism>
<feature type="domain" description="RagB/SusD" evidence="6">
    <location>
        <begin position="322"/>
        <end position="521"/>
    </location>
</feature>
<dbReference type="CDD" id="cd08977">
    <property type="entry name" value="SusD"/>
    <property type="match status" value="1"/>
</dbReference>
<feature type="domain" description="SusD-like N-terminal" evidence="7">
    <location>
        <begin position="66"/>
        <end position="248"/>
    </location>
</feature>